<organism evidence="1">
    <name type="scientific">Vitis vinifera</name>
    <name type="common">Grape</name>
    <dbReference type="NCBI Taxonomy" id="29760"/>
    <lineage>
        <taxon>Eukaryota</taxon>
        <taxon>Viridiplantae</taxon>
        <taxon>Streptophyta</taxon>
        <taxon>Embryophyta</taxon>
        <taxon>Tracheophyta</taxon>
        <taxon>Spermatophyta</taxon>
        <taxon>Magnoliopsida</taxon>
        <taxon>eudicotyledons</taxon>
        <taxon>Gunneridae</taxon>
        <taxon>Pentapetalae</taxon>
        <taxon>rosids</taxon>
        <taxon>Vitales</taxon>
        <taxon>Vitaceae</taxon>
        <taxon>Viteae</taxon>
        <taxon>Vitis</taxon>
    </lineage>
</organism>
<evidence type="ECO:0000313" key="1">
    <source>
        <dbReference type="EMBL" id="CAN65083.1"/>
    </source>
</evidence>
<reference evidence="1" key="1">
    <citation type="journal article" date="2007" name="PLoS ONE">
        <title>The first genome sequence of an elite grapevine cultivar (Pinot noir Vitis vinifera L.): coping with a highly heterozygous genome.</title>
        <authorList>
            <person name="Velasco R."/>
            <person name="Zharkikh A."/>
            <person name="Troggio M."/>
            <person name="Cartwright D.A."/>
            <person name="Cestaro A."/>
            <person name="Pruss D."/>
            <person name="Pindo M."/>
            <person name="FitzGerald L.M."/>
            <person name="Vezzulli S."/>
            <person name="Reid J."/>
            <person name="Malacarne G."/>
            <person name="Iliev D."/>
            <person name="Coppola G."/>
            <person name="Wardell B."/>
            <person name="Micheletti D."/>
            <person name="Macalma T."/>
            <person name="Facci M."/>
            <person name="Mitchell J.T."/>
            <person name="Perazzolli M."/>
            <person name="Eldredge G."/>
            <person name="Gatto P."/>
            <person name="Oyzerski R."/>
            <person name="Moretto M."/>
            <person name="Gutin N."/>
            <person name="Stefanini M."/>
            <person name="Chen Y."/>
            <person name="Segala C."/>
            <person name="Davenport C."/>
            <person name="Dematte L."/>
            <person name="Mraz A."/>
            <person name="Battilana J."/>
            <person name="Stormo K."/>
            <person name="Costa F."/>
            <person name="Tao Q."/>
            <person name="Si-Ammour A."/>
            <person name="Harkins T."/>
            <person name="Lackey A."/>
            <person name="Perbost C."/>
            <person name="Taillon B."/>
            <person name="Stella A."/>
            <person name="Solovyev V."/>
            <person name="Fawcett J.A."/>
            <person name="Sterck L."/>
            <person name="Vandepoele K."/>
            <person name="Grando S.M."/>
            <person name="Toppo S."/>
            <person name="Moser C."/>
            <person name="Lanchbury J."/>
            <person name="Bogden R."/>
            <person name="Skolnick M."/>
            <person name="Sgaramella V."/>
            <person name="Bhatnagar S.K."/>
            <person name="Fontana P."/>
            <person name="Gutin A."/>
            <person name="Van de Peer Y."/>
            <person name="Salamini F."/>
            <person name="Viola R."/>
        </authorList>
    </citation>
    <scope>NUCLEOTIDE SEQUENCE</scope>
</reference>
<dbReference type="AlphaFoldDB" id="A5AZK0"/>
<gene>
    <name evidence="1" type="ORF">VITISV_012371</name>
</gene>
<sequence>MRSRVCFDAVHSDRLRLLIEYGMLTGLHYFGGYRGHLLVVPGHHTGAYPFVIMFGGSSASCPSLIARIPPFSGTCPNPSLVLAQIPPFSDTLLDPSPVLVRTLLRYSPRPFYGARPDSIIFRYSPGPFSGARPDFTLFWYSPGPFSGIRPDSTLLRYSSGAFSVFARTLLRYSPGAFSVLARTLLRYLPRTFFGTRPDSTIFRYLPEPFSGTCLDQIPNLSRHHDWVSFYLSPASCLDPIVHLNLFPSVRPVGIRFGRFSRFIESAEPTTNPYGFLVVKQAEN</sequence>
<proteinExistence type="predicted"/>
<dbReference type="EMBL" id="AM441428">
    <property type="protein sequence ID" value="CAN65083.1"/>
    <property type="molecule type" value="Genomic_DNA"/>
</dbReference>
<protein>
    <submittedName>
        <fullName evidence="1">Uncharacterized protein</fullName>
    </submittedName>
</protein>
<name>A5AZK0_VITVI</name>
<accession>A5AZK0</accession>